<sequence>MTTFITRNQSYRELLDEKLKYGYIHKHIQQPLIDEAKWGLLQFLVEQDRSLTPMQRERYLITTMLVQIALDTHDLVPIKKVAETEQETLSKQLQVLSGDYYSGLYYFLLSEVGEIEFIQTLANAIREINELKMALYYKDSPTLHEWIDLTKKINSMLIVHVTQFLYDDTANELITDWLIIQRLELEKEYNNSVIGETTINNYKKNVSNLVQTLSNQTAFITHYIQDQQNDNVNISTRI</sequence>
<accession>A0ABQ5TMV1</accession>
<evidence type="ECO:0000313" key="2">
    <source>
        <dbReference type="Proteomes" id="UP001275436"/>
    </source>
</evidence>
<dbReference type="Gene3D" id="1.20.120.1450">
    <property type="match status" value="1"/>
</dbReference>
<comment type="caution">
    <text evidence="1">The sequence shown here is derived from an EMBL/GenBank/DDBJ whole genome shotgun (WGS) entry which is preliminary data.</text>
</comment>
<protein>
    <recommendedName>
        <fullName evidence="3">Heptaprenyl diphosphate synthase</fullName>
    </recommendedName>
</protein>
<dbReference type="RefSeq" id="WP_017796908.1">
    <property type="nucleotide sequence ID" value="NZ_BSKO01000001.1"/>
</dbReference>
<evidence type="ECO:0000313" key="1">
    <source>
        <dbReference type="EMBL" id="GLO66445.1"/>
    </source>
</evidence>
<name>A0ABQ5TMV1_9BACI</name>
<keyword evidence="2" id="KW-1185">Reference proteome</keyword>
<evidence type="ECO:0008006" key="3">
    <source>
        <dbReference type="Google" id="ProtNLM"/>
    </source>
</evidence>
<dbReference type="InterPro" id="IPR009920">
    <property type="entry name" value="HEPPP_synth_su1"/>
</dbReference>
<dbReference type="Pfam" id="PF07307">
    <property type="entry name" value="HEPPP_synt_1"/>
    <property type="match status" value="1"/>
</dbReference>
<dbReference type="EMBL" id="BSKO01000001">
    <property type="protein sequence ID" value="GLO66445.1"/>
    <property type="molecule type" value="Genomic_DNA"/>
</dbReference>
<gene>
    <name evidence="1" type="ORF">MACH08_22290</name>
</gene>
<organism evidence="1 2">
    <name type="scientific">Oceanobacillus kimchii</name>
    <dbReference type="NCBI Taxonomy" id="746691"/>
    <lineage>
        <taxon>Bacteria</taxon>
        <taxon>Bacillati</taxon>
        <taxon>Bacillota</taxon>
        <taxon>Bacilli</taxon>
        <taxon>Bacillales</taxon>
        <taxon>Bacillaceae</taxon>
        <taxon>Oceanobacillus</taxon>
    </lineage>
</organism>
<dbReference type="Proteomes" id="UP001275436">
    <property type="component" value="Unassembled WGS sequence"/>
</dbReference>
<proteinExistence type="predicted"/>
<reference evidence="1 2" key="1">
    <citation type="submission" date="2023-02" db="EMBL/GenBank/DDBJ databases">
        <title>Oceanobacillus kimchii IFOP_LL358 isolated form Alexandrium catenella lab strain.</title>
        <authorList>
            <person name="Gajardo G."/>
            <person name="Ueki S."/>
            <person name="Maruyama F."/>
        </authorList>
    </citation>
    <scope>NUCLEOTIDE SEQUENCE [LARGE SCALE GENOMIC DNA]</scope>
    <source>
        <strain evidence="1 2">IFOP_LL358</strain>
    </source>
</reference>